<proteinExistence type="predicted"/>
<dbReference type="Gene3D" id="2.130.10.30">
    <property type="entry name" value="Regulator of chromosome condensation 1/beta-lactamase-inhibitor protein II"/>
    <property type="match status" value="2"/>
</dbReference>
<dbReference type="PROSITE" id="PS00626">
    <property type="entry name" value="RCC1_2"/>
    <property type="match status" value="2"/>
</dbReference>
<feature type="repeat" description="RCC1" evidence="2">
    <location>
        <begin position="82"/>
        <end position="133"/>
    </location>
</feature>
<evidence type="ECO:0000256" key="2">
    <source>
        <dbReference type="PROSITE-ProRule" id="PRU00235"/>
    </source>
</evidence>
<evidence type="ECO:0000313" key="4">
    <source>
        <dbReference type="EMBL" id="KAI3438258.1"/>
    </source>
</evidence>
<dbReference type="Pfam" id="PF25390">
    <property type="entry name" value="WD40_RLD"/>
    <property type="match status" value="1"/>
</dbReference>
<dbReference type="EMBL" id="SIDB01000001">
    <property type="protein sequence ID" value="KAI3438258.1"/>
    <property type="molecule type" value="Genomic_DNA"/>
</dbReference>
<feature type="repeat" description="RCC1" evidence="2">
    <location>
        <begin position="340"/>
        <end position="403"/>
    </location>
</feature>
<feature type="repeat" description="RCC1" evidence="2">
    <location>
        <begin position="238"/>
        <end position="287"/>
    </location>
</feature>
<keyword evidence="5" id="KW-1185">Reference proteome</keyword>
<feature type="domain" description="RCC1-like" evidence="3">
    <location>
        <begin position="6"/>
        <end position="277"/>
    </location>
</feature>
<sequence length="447" mass="47475">MTDDNEPRVIGLACGSSHSLALISTPTGSIVLSWGRGEDGQLGHGDAEDRQEPQAVFSLIGRGVSVVHCGAEYSLAVAEAEKQIYSWGWGDFGRLGTGDVKDVFIPCPLPAMTGRQVASVACGDTHTLVATAAGELFAFGRNQNGQCGLGSIQDCVVPQLVTALQGKHVTRVACGAEHSMCATAEGEVYCWGWGRYGNIGDGESQDRHLPTKAKGLSGIKVAQVACGWRHSIAVDAEGAMYTWGWAAYAQLMHGDRTDQYVPKRVEAVRHVALVAGGWRHTLAADREGRVYACGWNKFGQCGVGSTEDVVTPQQVQGLDGERVVQLKSGWKHTLAVTDSGKLYSWGRNVNGQLGHSGMQDSREPKELTALSRGNINIEAFTQRARPVVAYGVAPSDRYAVVPDSEPGADAVPQFSTVPEVPVGDEAAAAAVPDTLPDTVPDAKRLRV</sequence>
<dbReference type="PROSITE" id="PS50012">
    <property type="entry name" value="RCC1_3"/>
    <property type="match status" value="7"/>
</dbReference>
<dbReference type="PANTHER" id="PTHR22870">
    <property type="entry name" value="REGULATOR OF CHROMOSOME CONDENSATION"/>
    <property type="match status" value="1"/>
</dbReference>
<reference evidence="4" key="1">
    <citation type="journal article" date="2019" name="Plant J.">
        <title>Chlorella vulgaris genome assembly and annotation reveals the molecular basis for metabolic acclimation to high light conditions.</title>
        <authorList>
            <person name="Cecchin M."/>
            <person name="Marcolungo L."/>
            <person name="Rossato M."/>
            <person name="Girolomoni L."/>
            <person name="Cosentino E."/>
            <person name="Cuine S."/>
            <person name="Li-Beisson Y."/>
            <person name="Delledonne M."/>
            <person name="Ballottari M."/>
        </authorList>
    </citation>
    <scope>NUCLEOTIDE SEQUENCE</scope>
    <source>
        <strain evidence="4">211/11P</strain>
    </source>
</reference>
<reference evidence="4" key="2">
    <citation type="submission" date="2020-11" db="EMBL/GenBank/DDBJ databases">
        <authorList>
            <person name="Cecchin M."/>
            <person name="Marcolungo L."/>
            <person name="Rossato M."/>
            <person name="Girolomoni L."/>
            <person name="Cosentino E."/>
            <person name="Cuine S."/>
            <person name="Li-Beisson Y."/>
            <person name="Delledonne M."/>
            <person name="Ballottari M."/>
        </authorList>
    </citation>
    <scope>NUCLEOTIDE SEQUENCE</scope>
    <source>
        <strain evidence="4">211/11P</strain>
        <tissue evidence="4">Whole cell</tissue>
    </source>
</reference>
<evidence type="ECO:0000313" key="5">
    <source>
        <dbReference type="Proteomes" id="UP001055712"/>
    </source>
</evidence>
<feature type="repeat" description="RCC1" evidence="2">
    <location>
        <begin position="186"/>
        <end position="237"/>
    </location>
</feature>
<dbReference type="OrthoDB" id="8068875at2759"/>
<dbReference type="InterPro" id="IPR000408">
    <property type="entry name" value="Reg_chr_condens"/>
</dbReference>
<dbReference type="PANTHER" id="PTHR22870:SF360">
    <property type="entry name" value="ULTRAVIOLET-B RECEPTOR UVR8"/>
    <property type="match status" value="1"/>
</dbReference>
<dbReference type="InterPro" id="IPR051210">
    <property type="entry name" value="Ub_ligase/GEF_domain"/>
</dbReference>
<dbReference type="InterPro" id="IPR009091">
    <property type="entry name" value="RCC1/BLIP-II"/>
</dbReference>
<dbReference type="Proteomes" id="UP001055712">
    <property type="component" value="Unassembled WGS sequence"/>
</dbReference>
<name>A0A9D4TYR6_CHLVU</name>
<evidence type="ECO:0000259" key="3">
    <source>
        <dbReference type="Pfam" id="PF25390"/>
    </source>
</evidence>
<dbReference type="InterPro" id="IPR058923">
    <property type="entry name" value="RCC1-like_dom"/>
</dbReference>
<feature type="repeat" description="RCC1" evidence="2">
    <location>
        <begin position="29"/>
        <end position="80"/>
    </location>
</feature>
<dbReference type="SUPFAM" id="SSF50985">
    <property type="entry name" value="RCC1/BLIP-II"/>
    <property type="match status" value="1"/>
</dbReference>
<evidence type="ECO:0000256" key="1">
    <source>
        <dbReference type="ARBA" id="ARBA00022737"/>
    </source>
</evidence>
<organism evidence="4 5">
    <name type="scientific">Chlorella vulgaris</name>
    <name type="common">Green alga</name>
    <dbReference type="NCBI Taxonomy" id="3077"/>
    <lineage>
        <taxon>Eukaryota</taxon>
        <taxon>Viridiplantae</taxon>
        <taxon>Chlorophyta</taxon>
        <taxon>core chlorophytes</taxon>
        <taxon>Trebouxiophyceae</taxon>
        <taxon>Chlorellales</taxon>
        <taxon>Chlorellaceae</taxon>
        <taxon>Chlorella clade</taxon>
        <taxon>Chlorella</taxon>
    </lineage>
</organism>
<comment type="caution">
    <text evidence="4">The sequence shown here is derived from an EMBL/GenBank/DDBJ whole genome shotgun (WGS) entry which is preliminary data.</text>
</comment>
<dbReference type="Pfam" id="PF00415">
    <property type="entry name" value="RCC1"/>
    <property type="match status" value="2"/>
</dbReference>
<dbReference type="AlphaFoldDB" id="A0A9D4TYR6"/>
<keyword evidence="1" id="KW-0677">Repeat</keyword>
<accession>A0A9D4TYR6</accession>
<dbReference type="PRINTS" id="PR00633">
    <property type="entry name" value="RCCNDNSATION"/>
</dbReference>
<gene>
    <name evidence="4" type="ORF">D9Q98_000694</name>
</gene>
<protein>
    <recommendedName>
        <fullName evidence="3">RCC1-like domain-containing protein</fullName>
    </recommendedName>
</protein>
<feature type="repeat" description="RCC1" evidence="2">
    <location>
        <begin position="288"/>
        <end position="339"/>
    </location>
</feature>
<feature type="repeat" description="RCC1" evidence="2">
    <location>
        <begin position="134"/>
        <end position="185"/>
    </location>
</feature>